<accession>A0A0F9BPA4</accession>
<dbReference type="EMBL" id="LAZR01050945">
    <property type="protein sequence ID" value="KKK86221.1"/>
    <property type="molecule type" value="Genomic_DNA"/>
</dbReference>
<organism evidence="1">
    <name type="scientific">marine sediment metagenome</name>
    <dbReference type="NCBI Taxonomy" id="412755"/>
    <lineage>
        <taxon>unclassified sequences</taxon>
        <taxon>metagenomes</taxon>
        <taxon>ecological metagenomes</taxon>
    </lineage>
</organism>
<dbReference type="AlphaFoldDB" id="A0A0F9BPA4"/>
<reference evidence="1" key="1">
    <citation type="journal article" date="2015" name="Nature">
        <title>Complex archaea that bridge the gap between prokaryotes and eukaryotes.</title>
        <authorList>
            <person name="Spang A."/>
            <person name="Saw J.H."/>
            <person name="Jorgensen S.L."/>
            <person name="Zaremba-Niedzwiedzka K."/>
            <person name="Martijn J."/>
            <person name="Lind A.E."/>
            <person name="van Eijk R."/>
            <person name="Schleper C."/>
            <person name="Guy L."/>
            <person name="Ettema T.J."/>
        </authorList>
    </citation>
    <scope>NUCLEOTIDE SEQUENCE</scope>
</reference>
<protein>
    <submittedName>
        <fullName evidence="1">Uncharacterized protein</fullName>
    </submittedName>
</protein>
<sequence>MKKVQDKRLALIIELTKSTGSPIEVTCRADYEVTSEGLTENRSLNVELTGAQKSALKSFGLNVVNQIKAIEA</sequence>
<evidence type="ECO:0000313" key="1">
    <source>
        <dbReference type="EMBL" id="KKK86221.1"/>
    </source>
</evidence>
<proteinExistence type="predicted"/>
<name>A0A0F9BPA4_9ZZZZ</name>
<comment type="caution">
    <text evidence="1">The sequence shown here is derived from an EMBL/GenBank/DDBJ whole genome shotgun (WGS) entry which is preliminary data.</text>
</comment>
<gene>
    <name evidence="1" type="ORF">LCGC14_2765390</name>
</gene>